<dbReference type="AlphaFoldDB" id="A0A179ESV7"/>
<sequence length="125" mass="14933">MNIIYPPLVEQSFQFYQKNSNEDFSKTDLYRSMVANQIITENGNPTVEAIERGLVRDFYEEQDLSFEEFLAIYPIFTTYETELFQKIDGFWEIPVSLKNELMIQLEQGKFNYDEQVQVEQFLSER</sequence>
<proteinExistence type="predicted"/>
<accession>A0A179ESV7</accession>
<dbReference type="RefSeq" id="WP_067481878.1">
    <property type="nucleotide sequence ID" value="NZ_BJUG01000020.1"/>
</dbReference>
<dbReference type="Proteomes" id="UP000321361">
    <property type="component" value="Unassembled WGS sequence"/>
</dbReference>
<organism evidence="2 3">
    <name type="scientific">Enterococcus thailandicus</name>
    <dbReference type="NCBI Taxonomy" id="417368"/>
    <lineage>
        <taxon>Bacteria</taxon>
        <taxon>Bacillati</taxon>
        <taxon>Bacillota</taxon>
        <taxon>Bacilli</taxon>
        <taxon>Lactobacillales</taxon>
        <taxon>Enterococcaceae</taxon>
        <taxon>Enterococcus</taxon>
    </lineage>
</organism>
<dbReference type="PATRIC" id="fig|417368.6.peg.1043"/>
<protein>
    <submittedName>
        <fullName evidence="2">Uncharacterized protein</fullName>
    </submittedName>
</protein>
<dbReference type="Proteomes" id="UP000078516">
    <property type="component" value="Unassembled WGS sequence"/>
</dbReference>
<dbReference type="EMBL" id="LWMN01000010">
    <property type="protein sequence ID" value="OAQ56321.1"/>
    <property type="molecule type" value="Genomic_DNA"/>
</dbReference>
<reference evidence="1 4" key="2">
    <citation type="submission" date="2019-07" db="EMBL/GenBank/DDBJ databases">
        <title>Whole genome shotgun sequence of Enterococcus thailandicus NBRC 101867.</title>
        <authorList>
            <person name="Hosoyama A."/>
            <person name="Uohara A."/>
            <person name="Ohji S."/>
            <person name="Ichikawa N."/>
        </authorList>
    </citation>
    <scope>NUCLEOTIDE SEQUENCE [LARGE SCALE GENOMIC DNA]</scope>
    <source>
        <strain evidence="1 4">NBRC 101867</strain>
    </source>
</reference>
<evidence type="ECO:0000313" key="2">
    <source>
        <dbReference type="EMBL" id="OAQ56321.1"/>
    </source>
</evidence>
<dbReference type="EMBL" id="BJUG01000020">
    <property type="protein sequence ID" value="GEK38222.1"/>
    <property type="molecule type" value="Genomic_DNA"/>
</dbReference>
<dbReference type="OrthoDB" id="2303045at2"/>
<evidence type="ECO:0000313" key="1">
    <source>
        <dbReference type="EMBL" id="GEK38222.1"/>
    </source>
</evidence>
<gene>
    <name evidence="2" type="ORF">A6E74_02605</name>
    <name evidence="1" type="ORF">ETH01_25090</name>
</gene>
<comment type="caution">
    <text evidence="2">The sequence shown here is derived from an EMBL/GenBank/DDBJ whole genome shotgun (WGS) entry which is preliminary data.</text>
</comment>
<evidence type="ECO:0000313" key="4">
    <source>
        <dbReference type="Proteomes" id="UP000321361"/>
    </source>
</evidence>
<evidence type="ECO:0000313" key="3">
    <source>
        <dbReference type="Proteomes" id="UP000078516"/>
    </source>
</evidence>
<name>A0A179ESV7_ENTTH</name>
<keyword evidence="3" id="KW-1185">Reference proteome</keyword>
<reference evidence="2 3" key="1">
    <citation type="submission" date="2016-04" db="EMBL/GenBank/DDBJ databases">
        <title>Draft genome of an Enterococcus thailandicus strain isolated from bovine feces.</title>
        <authorList>
            <person name="Beukers A.G."/>
            <person name="Zaheer R."/>
            <person name="Goji N."/>
            <person name="Cook S.R."/>
            <person name="Amoako K."/>
            <person name="Chaves A.V."/>
            <person name="Ward M.P."/>
            <person name="Mcallister T.A."/>
        </authorList>
    </citation>
    <scope>NUCLEOTIDE SEQUENCE [LARGE SCALE GENOMIC DNA]</scope>
    <source>
        <strain evidence="2 3">F0711D 46</strain>
    </source>
</reference>